<organism evidence="11 12">
    <name type="scientific">Candidatus Protofrankia datiscae</name>
    <dbReference type="NCBI Taxonomy" id="2716812"/>
    <lineage>
        <taxon>Bacteria</taxon>
        <taxon>Bacillati</taxon>
        <taxon>Actinomycetota</taxon>
        <taxon>Actinomycetes</taxon>
        <taxon>Frankiales</taxon>
        <taxon>Frankiaceae</taxon>
        <taxon>Protofrankia</taxon>
    </lineage>
</organism>
<evidence type="ECO:0000313" key="12">
    <source>
        <dbReference type="Proteomes" id="UP000001549"/>
    </source>
</evidence>
<keyword evidence="6" id="KW-0547">Nucleotide-binding</keyword>
<evidence type="ECO:0000256" key="1">
    <source>
        <dbReference type="ARBA" id="ARBA00001946"/>
    </source>
</evidence>
<dbReference type="Pfam" id="PF01909">
    <property type="entry name" value="NTP_transf_2"/>
    <property type="match status" value="1"/>
</dbReference>
<name>F8B2C7_9ACTN</name>
<dbReference type="eggNOG" id="COG1669">
    <property type="taxonomic scope" value="Bacteria"/>
</dbReference>
<dbReference type="Gene3D" id="3.30.460.10">
    <property type="entry name" value="Beta Polymerase, domain 2"/>
    <property type="match status" value="1"/>
</dbReference>
<dbReference type="CDD" id="cd05403">
    <property type="entry name" value="NT_KNTase_like"/>
    <property type="match status" value="1"/>
</dbReference>
<dbReference type="GO" id="GO:0005524">
    <property type="term" value="F:ATP binding"/>
    <property type="evidence" value="ECO:0007669"/>
    <property type="project" value="UniProtKB-KW"/>
</dbReference>
<dbReference type="InterPro" id="IPR002934">
    <property type="entry name" value="Polymerase_NTP_transf_dom"/>
</dbReference>
<keyword evidence="7" id="KW-0067">ATP-binding</keyword>
<evidence type="ECO:0000256" key="5">
    <source>
        <dbReference type="ARBA" id="ARBA00022723"/>
    </source>
</evidence>
<evidence type="ECO:0000313" key="11">
    <source>
        <dbReference type="EMBL" id="AEH10804.1"/>
    </source>
</evidence>
<proteinExistence type="inferred from homology"/>
<protein>
    <submittedName>
        <fullName evidence="11">DNA polymerase beta domain protein region</fullName>
    </submittedName>
</protein>
<evidence type="ECO:0000256" key="2">
    <source>
        <dbReference type="ARBA" id="ARBA00022649"/>
    </source>
</evidence>
<feature type="domain" description="Polymerase nucleotidyl transferase" evidence="10">
    <location>
        <begin position="44"/>
        <end position="112"/>
    </location>
</feature>
<dbReference type="STRING" id="656024.FsymDg_3521"/>
<evidence type="ECO:0000256" key="7">
    <source>
        <dbReference type="ARBA" id="ARBA00022840"/>
    </source>
</evidence>
<dbReference type="PANTHER" id="PTHR33571">
    <property type="entry name" value="SSL8005 PROTEIN"/>
    <property type="match status" value="1"/>
</dbReference>
<keyword evidence="12" id="KW-1185">Reference proteome</keyword>
<dbReference type="Proteomes" id="UP000001549">
    <property type="component" value="Chromosome"/>
</dbReference>
<accession>F8B2C7</accession>
<reference evidence="11 12" key="1">
    <citation type="submission" date="2011-05" db="EMBL/GenBank/DDBJ databases">
        <title>Complete sequence of chromosome of Frankia symbiont of Datisca glomerata.</title>
        <authorList>
            <consortium name="US DOE Joint Genome Institute"/>
            <person name="Lucas S."/>
            <person name="Han J."/>
            <person name="Lapidus A."/>
            <person name="Cheng J.-F."/>
            <person name="Goodwin L."/>
            <person name="Pitluck S."/>
            <person name="Peters L."/>
            <person name="Mikhailova N."/>
            <person name="Chertkov O."/>
            <person name="Teshima H."/>
            <person name="Han C."/>
            <person name="Tapia R."/>
            <person name="Land M."/>
            <person name="Hauser L."/>
            <person name="Kyrpides N."/>
            <person name="Ivanova N."/>
            <person name="Pagani I."/>
            <person name="Berry A."/>
            <person name="Pawlowski K."/>
            <person name="Persson T."/>
            <person name="Vanden Heuvel B."/>
            <person name="Benson D."/>
            <person name="Woyke T."/>
        </authorList>
    </citation>
    <scope>NUCLEOTIDE SEQUENCE [LARGE SCALE GENOMIC DNA]</scope>
    <source>
        <strain evidence="12">4085684</strain>
    </source>
</reference>
<dbReference type="AlphaFoldDB" id="F8B2C7"/>
<dbReference type="GO" id="GO:0016779">
    <property type="term" value="F:nucleotidyltransferase activity"/>
    <property type="evidence" value="ECO:0007669"/>
    <property type="project" value="UniProtKB-KW"/>
</dbReference>
<dbReference type="KEGG" id="fsy:FsymDg_3521"/>
<keyword evidence="4" id="KW-0548">Nucleotidyltransferase</keyword>
<keyword evidence="3" id="KW-0808">Transferase</keyword>
<dbReference type="GO" id="GO:0046872">
    <property type="term" value="F:metal ion binding"/>
    <property type="evidence" value="ECO:0007669"/>
    <property type="project" value="UniProtKB-KW"/>
</dbReference>
<keyword evidence="5" id="KW-0479">Metal-binding</keyword>
<keyword evidence="2" id="KW-1277">Toxin-antitoxin system</keyword>
<gene>
    <name evidence="11" type="ordered locus">FsymDg_3521</name>
</gene>
<comment type="similarity">
    <text evidence="9">Belongs to the MntA antitoxin family.</text>
</comment>
<dbReference type="SUPFAM" id="SSF81301">
    <property type="entry name" value="Nucleotidyltransferase"/>
    <property type="match status" value="1"/>
</dbReference>
<dbReference type="EMBL" id="CP002801">
    <property type="protein sequence ID" value="AEH10804.1"/>
    <property type="molecule type" value="Genomic_DNA"/>
</dbReference>
<evidence type="ECO:0000259" key="10">
    <source>
        <dbReference type="Pfam" id="PF01909"/>
    </source>
</evidence>
<dbReference type="InterPro" id="IPR052038">
    <property type="entry name" value="Type-VII_TA_antitoxin"/>
</dbReference>
<dbReference type="RefSeq" id="WP_013874692.1">
    <property type="nucleotide sequence ID" value="NZ_CAAAFP010000257.1"/>
</dbReference>
<sequence length="121" mass="12924">MGDGLGCARWETSLASARREAGERSPVTLDEVRAHREEILAAGRRFGVRNVRVFGSVARGEATGSSDLDLLIDVGPGHGYFDMAAFALAVEDLLGVFTQVATEGGLKLRIRDRVLAEAVPV</sequence>
<evidence type="ECO:0000256" key="9">
    <source>
        <dbReference type="ARBA" id="ARBA00038276"/>
    </source>
</evidence>
<evidence type="ECO:0000256" key="4">
    <source>
        <dbReference type="ARBA" id="ARBA00022695"/>
    </source>
</evidence>
<keyword evidence="8" id="KW-0460">Magnesium</keyword>
<dbReference type="PANTHER" id="PTHR33571:SF12">
    <property type="entry name" value="BSL3053 PROTEIN"/>
    <property type="match status" value="1"/>
</dbReference>
<comment type="cofactor">
    <cofactor evidence="1">
        <name>Mg(2+)</name>
        <dbReference type="ChEBI" id="CHEBI:18420"/>
    </cofactor>
</comment>
<evidence type="ECO:0000256" key="3">
    <source>
        <dbReference type="ARBA" id="ARBA00022679"/>
    </source>
</evidence>
<evidence type="ECO:0000256" key="8">
    <source>
        <dbReference type="ARBA" id="ARBA00022842"/>
    </source>
</evidence>
<dbReference type="HOGENOM" id="CLU_130257_10_2_11"/>
<dbReference type="InterPro" id="IPR043519">
    <property type="entry name" value="NT_sf"/>
</dbReference>
<evidence type="ECO:0000256" key="6">
    <source>
        <dbReference type="ARBA" id="ARBA00022741"/>
    </source>
</evidence>